<evidence type="ECO:0000313" key="3">
    <source>
        <dbReference type="Proteomes" id="UP000197019"/>
    </source>
</evidence>
<keyword evidence="3" id="KW-1185">Reference proteome</keyword>
<dbReference type="KEGG" id="mpsy:CEK71_04735"/>
<accession>A0A1Z4BVV4</accession>
<evidence type="ECO:0000313" key="4">
    <source>
        <dbReference type="Proteomes" id="UP000237423"/>
    </source>
</evidence>
<dbReference type="EMBL" id="CP022129">
    <property type="protein sequence ID" value="ASF45426.1"/>
    <property type="molecule type" value="Genomic_DNA"/>
</dbReference>
<proteinExistence type="predicted"/>
<reference evidence="1 3" key="1">
    <citation type="submission" date="2017-06" db="EMBL/GenBank/DDBJ databases">
        <title>Genome Sequencing of the methanotroph Methylovulum psychrotolerants str. HV10-M2 isolated from a high-altitude environment.</title>
        <authorList>
            <person name="Mateos-Rivera A."/>
        </authorList>
    </citation>
    <scope>NUCLEOTIDE SEQUENCE [LARGE SCALE GENOMIC DNA]</scope>
    <source>
        <strain evidence="1 3">HV10_M2</strain>
    </source>
</reference>
<reference evidence="2 4" key="2">
    <citation type="submission" date="2017-11" db="EMBL/GenBank/DDBJ databases">
        <title>Draft Genome Sequence of Methylobacter psychrotolerans Sph1T, an Obligate Methanotroph from Low-Temperature Environments.</title>
        <authorList>
            <person name="Oshkin I.Y."/>
            <person name="Miroshnikov K."/>
            <person name="Belova S.E."/>
            <person name="Korzhenkov A."/>
            <person name="Toshchakov S.V."/>
            <person name="Dedysh S.N."/>
        </authorList>
    </citation>
    <scope>NUCLEOTIDE SEQUENCE [LARGE SCALE GENOMIC DNA]</scope>
    <source>
        <strain evidence="2 4">Sph1</strain>
    </source>
</reference>
<dbReference type="EMBL" id="PGFZ01000015">
    <property type="protein sequence ID" value="POZ50091.1"/>
    <property type="molecule type" value="Genomic_DNA"/>
</dbReference>
<evidence type="ECO:0000313" key="1">
    <source>
        <dbReference type="EMBL" id="ASF45426.1"/>
    </source>
</evidence>
<dbReference type="AlphaFoldDB" id="A0A1Z4BVV4"/>
<dbReference type="Proteomes" id="UP000237423">
    <property type="component" value="Unassembled WGS sequence"/>
</dbReference>
<sequence length="65" mass="7248">MQFFEIETEEGNKLLINKDYVVKLAAVDNDFKKGAVLHLSMTSSECACIPVTAKESAKVRSWLLS</sequence>
<evidence type="ECO:0000313" key="2">
    <source>
        <dbReference type="EMBL" id="POZ50091.1"/>
    </source>
</evidence>
<dbReference type="RefSeq" id="WP_088618308.1">
    <property type="nucleotide sequence ID" value="NZ_CP022129.1"/>
</dbReference>
<protein>
    <submittedName>
        <fullName evidence="1">Uncharacterized protein</fullName>
    </submittedName>
</protein>
<gene>
    <name evidence="2" type="ORF">AADEFJLK_04110</name>
    <name evidence="1" type="ORF">CEK71_04735</name>
</gene>
<organism evidence="1 3">
    <name type="scientific">Methylovulum psychrotolerans</name>
    <dbReference type="NCBI Taxonomy" id="1704499"/>
    <lineage>
        <taxon>Bacteria</taxon>
        <taxon>Pseudomonadati</taxon>
        <taxon>Pseudomonadota</taxon>
        <taxon>Gammaproteobacteria</taxon>
        <taxon>Methylococcales</taxon>
        <taxon>Methylococcaceae</taxon>
        <taxon>Methylovulum</taxon>
    </lineage>
</organism>
<name>A0A1Z4BVV4_9GAMM</name>
<dbReference type="Proteomes" id="UP000197019">
    <property type="component" value="Chromosome"/>
</dbReference>